<organism evidence="7 8">
    <name type="scientific">Candidatus Allocopromorpha excrementipullorum</name>
    <dbReference type="NCBI Taxonomy" id="2840743"/>
    <lineage>
        <taxon>Bacteria</taxon>
        <taxon>Bacillati</taxon>
        <taxon>Bacillota</taxon>
        <taxon>Clostridia</taxon>
        <taxon>Eubacteriales</taxon>
        <taxon>Eubacteriaceae</taxon>
        <taxon>Eubacteriaceae incertae sedis</taxon>
        <taxon>Candidatus Allocopromorpha</taxon>
    </lineage>
</organism>
<feature type="transmembrane region" description="Helical" evidence="5">
    <location>
        <begin position="55"/>
        <end position="75"/>
    </location>
</feature>
<proteinExistence type="predicted"/>
<reference evidence="7" key="2">
    <citation type="journal article" date="2021" name="PeerJ">
        <title>Extensive microbial diversity within the chicken gut microbiome revealed by metagenomics and culture.</title>
        <authorList>
            <person name="Gilroy R."/>
            <person name="Ravi A."/>
            <person name="Getino M."/>
            <person name="Pursley I."/>
            <person name="Horton D.L."/>
            <person name="Alikhan N.F."/>
            <person name="Baker D."/>
            <person name="Gharbi K."/>
            <person name="Hall N."/>
            <person name="Watson M."/>
            <person name="Adriaenssens E.M."/>
            <person name="Foster-Nyarko E."/>
            <person name="Jarju S."/>
            <person name="Secka A."/>
            <person name="Antonio M."/>
            <person name="Oren A."/>
            <person name="Chaudhuri R.R."/>
            <person name="La Ragione R."/>
            <person name="Hildebrand F."/>
            <person name="Pallen M.J."/>
        </authorList>
    </citation>
    <scope>NUCLEOTIDE SEQUENCE</scope>
    <source>
        <strain evidence="7">ChiSjej4B22-8349</strain>
    </source>
</reference>
<evidence type="ECO:0000256" key="2">
    <source>
        <dbReference type="ARBA" id="ARBA00022692"/>
    </source>
</evidence>
<dbReference type="PANTHER" id="PTHR33507:SF3">
    <property type="entry name" value="INNER MEMBRANE PROTEIN YBBJ"/>
    <property type="match status" value="1"/>
</dbReference>
<evidence type="ECO:0000256" key="1">
    <source>
        <dbReference type="ARBA" id="ARBA00004141"/>
    </source>
</evidence>
<dbReference type="Proteomes" id="UP000824130">
    <property type="component" value="Unassembled WGS sequence"/>
</dbReference>
<evidence type="ECO:0000256" key="3">
    <source>
        <dbReference type="ARBA" id="ARBA00022989"/>
    </source>
</evidence>
<comment type="subcellular location">
    <subcellularLocation>
        <location evidence="1">Membrane</location>
        <topology evidence="1">Multi-pass membrane protein</topology>
    </subcellularLocation>
</comment>
<keyword evidence="3 5" id="KW-1133">Transmembrane helix</keyword>
<reference evidence="7" key="1">
    <citation type="submission" date="2020-10" db="EMBL/GenBank/DDBJ databases">
        <authorList>
            <person name="Gilroy R."/>
        </authorList>
    </citation>
    <scope>NUCLEOTIDE SEQUENCE</scope>
    <source>
        <strain evidence="7">ChiSjej4B22-8349</strain>
    </source>
</reference>
<feature type="transmembrane region" description="Helical" evidence="5">
    <location>
        <begin position="6"/>
        <end position="24"/>
    </location>
</feature>
<dbReference type="Gene3D" id="2.40.50.140">
    <property type="entry name" value="Nucleic acid-binding proteins"/>
    <property type="match status" value="1"/>
</dbReference>
<gene>
    <name evidence="7" type="ORF">IAD25_08995</name>
</gene>
<dbReference type="Pfam" id="PF01957">
    <property type="entry name" value="NfeD"/>
    <property type="match status" value="1"/>
</dbReference>
<feature type="domain" description="NfeD-like C-terminal" evidence="6">
    <location>
        <begin position="88"/>
        <end position="146"/>
    </location>
</feature>
<feature type="transmembrane region" description="Helical" evidence="5">
    <location>
        <begin position="31"/>
        <end position="49"/>
    </location>
</feature>
<sequence length="149" mass="15614">MTIAGITIGAAVLWLVAAAVLAIIEALTQGLTSIWFAGGAVAAAVAAMVGGPLPVQVIVFLAVSVIMLAIMRPIVRNKFNNRVERTNVEALPGSEGIVEERVTHLEPGAVRADGKVWSAVCAEGETIEKDTVVVIKSIKGVTLMVEEKR</sequence>
<dbReference type="SUPFAM" id="SSF141322">
    <property type="entry name" value="NfeD domain-like"/>
    <property type="match status" value="1"/>
</dbReference>
<evidence type="ECO:0000256" key="5">
    <source>
        <dbReference type="SAM" id="Phobius"/>
    </source>
</evidence>
<dbReference type="InterPro" id="IPR052165">
    <property type="entry name" value="Membrane_assoc_protease"/>
</dbReference>
<evidence type="ECO:0000256" key="4">
    <source>
        <dbReference type="ARBA" id="ARBA00023136"/>
    </source>
</evidence>
<name>A0A9D1SVF9_9FIRM</name>
<dbReference type="InterPro" id="IPR002810">
    <property type="entry name" value="NfeD-like_C"/>
</dbReference>
<dbReference type="GO" id="GO:0005886">
    <property type="term" value="C:plasma membrane"/>
    <property type="evidence" value="ECO:0007669"/>
    <property type="project" value="TreeGrafter"/>
</dbReference>
<keyword evidence="4 5" id="KW-0472">Membrane</keyword>
<dbReference type="AlphaFoldDB" id="A0A9D1SVF9"/>
<evidence type="ECO:0000259" key="6">
    <source>
        <dbReference type="Pfam" id="PF01957"/>
    </source>
</evidence>
<dbReference type="InterPro" id="IPR012340">
    <property type="entry name" value="NA-bd_OB-fold"/>
</dbReference>
<evidence type="ECO:0000313" key="8">
    <source>
        <dbReference type="Proteomes" id="UP000824130"/>
    </source>
</evidence>
<keyword evidence="2 5" id="KW-0812">Transmembrane</keyword>
<evidence type="ECO:0000313" key="7">
    <source>
        <dbReference type="EMBL" id="HIU96820.1"/>
    </source>
</evidence>
<protein>
    <submittedName>
        <fullName evidence="7">NfeD family protein</fullName>
    </submittedName>
</protein>
<dbReference type="EMBL" id="DVOB01000192">
    <property type="protein sequence ID" value="HIU96820.1"/>
    <property type="molecule type" value="Genomic_DNA"/>
</dbReference>
<dbReference type="PANTHER" id="PTHR33507">
    <property type="entry name" value="INNER MEMBRANE PROTEIN YBBJ"/>
    <property type="match status" value="1"/>
</dbReference>
<comment type="caution">
    <text evidence="7">The sequence shown here is derived from an EMBL/GenBank/DDBJ whole genome shotgun (WGS) entry which is preliminary data.</text>
</comment>
<accession>A0A9D1SVF9</accession>